<reference evidence="2" key="1">
    <citation type="submission" date="2022-03" db="EMBL/GenBank/DDBJ databases">
        <authorList>
            <person name="Martin C."/>
        </authorList>
    </citation>
    <scope>NUCLEOTIDE SEQUENCE</scope>
</reference>
<accession>A0A8J1TF09</accession>
<dbReference type="InterPro" id="IPR029063">
    <property type="entry name" value="SAM-dependent_MTases_sf"/>
</dbReference>
<sequence length="318" mass="36348">MRILTKGKLKLLITMATLVTITTYIIIKIFIPSNCNYANIMTSDIQQTATPKHVPKFGDIVNTRGTIPGAETFNCIITKKVAPIPVCMCIHEVTNDIHVSRVFAKYGYWEELNVKKILRILQENPTYRFIDIGSNLGGYTLPVLNMNREVIAVDATTVNIKRLSRSIQLSNTHHLVTLYHNAIYSERTEMVIKAGDKNIGGSQTDIVKQGAQSTKDEIVKSIYMDDLLETINFTDAVMKIDIEGSELHAFKKSQNFLDKVKVHYIFMEWVFIKNSPMRETFLASMYRRGYVPYDLFDKPLDKQTPSMWPWDIVLTLIT</sequence>
<dbReference type="Pfam" id="PF05050">
    <property type="entry name" value="Methyltransf_21"/>
    <property type="match status" value="1"/>
</dbReference>
<gene>
    <name evidence="2" type="ORF">OFUS_LOCUS22480</name>
</gene>
<evidence type="ECO:0000313" key="3">
    <source>
        <dbReference type="Proteomes" id="UP000749559"/>
    </source>
</evidence>
<dbReference type="InterPro" id="IPR052514">
    <property type="entry name" value="SAM-dependent_MTase"/>
</dbReference>
<name>A0A8J1TF09_OWEFU</name>
<evidence type="ECO:0000313" key="2">
    <source>
        <dbReference type="EMBL" id="CAH1798326.1"/>
    </source>
</evidence>
<dbReference type="InterPro" id="IPR006342">
    <property type="entry name" value="FkbM_mtfrase"/>
</dbReference>
<evidence type="ECO:0000259" key="1">
    <source>
        <dbReference type="Pfam" id="PF05050"/>
    </source>
</evidence>
<feature type="domain" description="Methyltransferase FkbM" evidence="1">
    <location>
        <begin position="147"/>
        <end position="275"/>
    </location>
</feature>
<dbReference type="PANTHER" id="PTHR34203:SF15">
    <property type="entry name" value="SLL1173 PROTEIN"/>
    <property type="match status" value="1"/>
</dbReference>
<dbReference type="PANTHER" id="PTHR34203">
    <property type="entry name" value="METHYLTRANSFERASE, FKBM FAMILY PROTEIN"/>
    <property type="match status" value="1"/>
</dbReference>
<protein>
    <recommendedName>
        <fullName evidence="1">Methyltransferase FkbM domain-containing protein</fullName>
    </recommendedName>
</protein>
<dbReference type="SUPFAM" id="SSF53335">
    <property type="entry name" value="S-adenosyl-L-methionine-dependent methyltransferases"/>
    <property type="match status" value="1"/>
</dbReference>
<keyword evidence="3" id="KW-1185">Reference proteome</keyword>
<proteinExistence type="predicted"/>
<dbReference type="EMBL" id="CAIIXF020000011">
    <property type="protein sequence ID" value="CAH1798326.1"/>
    <property type="molecule type" value="Genomic_DNA"/>
</dbReference>
<dbReference type="Proteomes" id="UP000749559">
    <property type="component" value="Unassembled WGS sequence"/>
</dbReference>
<dbReference type="OrthoDB" id="430136at2759"/>
<dbReference type="NCBIfam" id="TIGR01444">
    <property type="entry name" value="fkbM_fam"/>
    <property type="match status" value="1"/>
</dbReference>
<dbReference type="AlphaFoldDB" id="A0A8J1TF09"/>
<dbReference type="Gene3D" id="3.40.50.150">
    <property type="entry name" value="Vaccinia Virus protein VP39"/>
    <property type="match status" value="1"/>
</dbReference>
<comment type="caution">
    <text evidence="2">The sequence shown here is derived from an EMBL/GenBank/DDBJ whole genome shotgun (WGS) entry which is preliminary data.</text>
</comment>
<organism evidence="2 3">
    <name type="scientific">Owenia fusiformis</name>
    <name type="common">Polychaete worm</name>
    <dbReference type="NCBI Taxonomy" id="6347"/>
    <lineage>
        <taxon>Eukaryota</taxon>
        <taxon>Metazoa</taxon>
        <taxon>Spiralia</taxon>
        <taxon>Lophotrochozoa</taxon>
        <taxon>Annelida</taxon>
        <taxon>Polychaeta</taxon>
        <taxon>Sedentaria</taxon>
        <taxon>Canalipalpata</taxon>
        <taxon>Sabellida</taxon>
        <taxon>Oweniida</taxon>
        <taxon>Oweniidae</taxon>
        <taxon>Owenia</taxon>
    </lineage>
</organism>